<dbReference type="PANTHER" id="PTHR12156">
    <property type="entry name" value="PLECKSTRIN HOMOLOGY-LIKE DOMAIN, FAMILY B, MEMBER 3"/>
    <property type="match status" value="1"/>
</dbReference>
<dbReference type="CDD" id="cd14673">
    <property type="entry name" value="PH_PHLDB1_2"/>
    <property type="match status" value="1"/>
</dbReference>
<feature type="compositionally biased region" description="Low complexity" evidence="3">
    <location>
        <begin position="7"/>
        <end position="28"/>
    </location>
</feature>
<sequence>MDGEATSPLPRTRSGPLPSSSGSSSSSSQLSVATLGRSPSPKSALLTQNGTGSLPRNLAATLQDIETKRQLALQQKGQQVIEEQRRRLAELKQKAAAEAQCQWDALHGAVPFQAGPSGYPPLMHHSILHHLPAGRERGDEGEHAYDTLSLESSDSMETSISTGGNSACSPDNMSSASGLDAGKIEEMEKMLKEAHAEKSRLMESREREMELRRQALEEERRRREQVERRLQSESARRQQLVEKEVKMREKQFSQARPLTRYLPIRKEDFDLKTHIESSGHGVDTCLHVVLSSKVCRGYLVKMGGKIKSWKKRWFVFDRLKRTLSYYVDKHETKLKGVIYFQAIEEVYYDHLRSAAKSPNPALTFCVKTHDRLYYMVAPSAEAMRIWMDVIVTGAEGYTQFMN</sequence>
<dbReference type="PROSITE" id="PS50003">
    <property type="entry name" value="PH_DOMAIN"/>
    <property type="match status" value="1"/>
</dbReference>
<feature type="region of interest" description="Disordered" evidence="3">
    <location>
        <begin position="1"/>
        <end position="53"/>
    </location>
</feature>
<feature type="coiled-coil region" evidence="2">
    <location>
        <begin position="184"/>
        <end position="243"/>
    </location>
</feature>
<dbReference type="SUPFAM" id="SSF50729">
    <property type="entry name" value="PH domain-like"/>
    <property type="match status" value="1"/>
</dbReference>
<keyword evidence="6" id="KW-1185">Reference proteome</keyword>
<dbReference type="PANTHER" id="PTHR12156:SF23">
    <property type="entry name" value="PLECKSTRIN HOMOLOGY-LIKE DOMAIN FAMILY B MEMBER 1"/>
    <property type="match status" value="1"/>
</dbReference>
<dbReference type="SMART" id="SM00233">
    <property type="entry name" value="PH"/>
    <property type="match status" value="1"/>
</dbReference>
<dbReference type="Gene3D" id="2.30.29.30">
    <property type="entry name" value="Pleckstrin-homology domain (PH domain)/Phosphotyrosine-binding domain (PTB)"/>
    <property type="match status" value="1"/>
</dbReference>
<dbReference type="FunFam" id="2.30.29.30:FF:000006">
    <property type="entry name" value="Pleckstrin homology like domain family B member 1"/>
    <property type="match status" value="1"/>
</dbReference>
<dbReference type="GeneTree" id="ENSGT00940000155231"/>
<evidence type="ECO:0000256" key="1">
    <source>
        <dbReference type="ARBA" id="ARBA00023054"/>
    </source>
</evidence>
<proteinExistence type="predicted"/>
<reference evidence="5" key="3">
    <citation type="submission" date="2025-09" db="UniProtKB">
        <authorList>
            <consortium name="Ensembl"/>
        </authorList>
    </citation>
    <scope>IDENTIFICATION</scope>
</reference>
<evidence type="ECO:0000259" key="4">
    <source>
        <dbReference type="PROSITE" id="PS50003"/>
    </source>
</evidence>
<gene>
    <name evidence="5" type="primary">PHLDB1</name>
</gene>
<dbReference type="EMBL" id="AGTP01052967">
    <property type="status" value="NOT_ANNOTATED_CDS"/>
    <property type="molecule type" value="Genomic_DNA"/>
</dbReference>
<dbReference type="Pfam" id="PF00169">
    <property type="entry name" value="PH"/>
    <property type="match status" value="1"/>
</dbReference>
<organism evidence="5 6">
    <name type="scientific">Ictidomys tridecemlineatus</name>
    <name type="common">Thirteen-lined ground squirrel</name>
    <name type="synonym">Spermophilus tridecemlineatus</name>
    <dbReference type="NCBI Taxonomy" id="43179"/>
    <lineage>
        <taxon>Eukaryota</taxon>
        <taxon>Metazoa</taxon>
        <taxon>Chordata</taxon>
        <taxon>Craniata</taxon>
        <taxon>Vertebrata</taxon>
        <taxon>Euteleostomi</taxon>
        <taxon>Mammalia</taxon>
        <taxon>Eutheria</taxon>
        <taxon>Euarchontoglires</taxon>
        <taxon>Glires</taxon>
        <taxon>Rodentia</taxon>
        <taxon>Sciuromorpha</taxon>
        <taxon>Sciuridae</taxon>
        <taxon>Xerinae</taxon>
        <taxon>Marmotini</taxon>
        <taxon>Ictidomys</taxon>
    </lineage>
</organism>
<evidence type="ECO:0000313" key="5">
    <source>
        <dbReference type="Ensembl" id="ENSSTOP00000025314.1"/>
    </source>
</evidence>
<keyword evidence="1 2" id="KW-0175">Coiled coil</keyword>
<evidence type="ECO:0000313" key="6">
    <source>
        <dbReference type="Proteomes" id="UP000005215"/>
    </source>
</evidence>
<feature type="coiled-coil region" evidence="2">
    <location>
        <begin position="74"/>
        <end position="101"/>
    </location>
</feature>
<dbReference type="EMBL" id="AGTP01052966">
    <property type="status" value="NOT_ANNOTATED_CDS"/>
    <property type="molecule type" value="Genomic_DNA"/>
</dbReference>
<accession>A0A287CVL4</accession>
<feature type="domain" description="PH" evidence="4">
    <location>
        <begin position="292"/>
        <end position="395"/>
    </location>
</feature>
<reference evidence="6" key="1">
    <citation type="submission" date="2011-11" db="EMBL/GenBank/DDBJ databases">
        <title>The Draft Genome of Spermophilus tridecemlineatus.</title>
        <authorList>
            <consortium name="The Broad Institute Genome Assembly &amp; Analysis Group"/>
            <consortium name="Computational R&amp;D Group"/>
            <consortium name="and Sequencing Platform"/>
            <person name="Di Palma F."/>
            <person name="Alfoldi J."/>
            <person name="Johnson J."/>
            <person name="Berlin A."/>
            <person name="Gnerre S."/>
            <person name="Jaffe D."/>
            <person name="MacCallum I."/>
            <person name="Young S."/>
            <person name="Walker B.J."/>
            <person name="Lindblad-Toh K."/>
        </authorList>
    </citation>
    <scope>NUCLEOTIDE SEQUENCE [LARGE SCALE GENOMIC DNA]</scope>
</reference>
<dbReference type="GO" id="GO:0070507">
    <property type="term" value="P:regulation of microtubule cytoskeleton organization"/>
    <property type="evidence" value="ECO:0007669"/>
    <property type="project" value="TreeGrafter"/>
</dbReference>
<protein>
    <submittedName>
        <fullName evidence="5">Pleckstrin homology like domain family B member 1</fullName>
    </submittedName>
</protein>
<dbReference type="EMBL" id="AGTP01052968">
    <property type="status" value="NOT_ANNOTATED_CDS"/>
    <property type="molecule type" value="Genomic_DNA"/>
</dbReference>
<evidence type="ECO:0000256" key="3">
    <source>
        <dbReference type="SAM" id="MobiDB-lite"/>
    </source>
</evidence>
<dbReference type="InterPro" id="IPR052212">
    <property type="entry name" value="PH-like_domain"/>
</dbReference>
<dbReference type="AlphaFoldDB" id="A0A287CVL4"/>
<evidence type="ECO:0000256" key="2">
    <source>
        <dbReference type="SAM" id="Coils"/>
    </source>
</evidence>
<dbReference type="EMBL" id="AGTP01052965">
    <property type="status" value="NOT_ANNOTATED_CDS"/>
    <property type="molecule type" value="Genomic_DNA"/>
</dbReference>
<dbReference type="GO" id="GO:0045180">
    <property type="term" value="C:basal cortex"/>
    <property type="evidence" value="ECO:0007669"/>
    <property type="project" value="TreeGrafter"/>
</dbReference>
<dbReference type="InterPro" id="IPR001849">
    <property type="entry name" value="PH_domain"/>
</dbReference>
<dbReference type="InterPro" id="IPR011993">
    <property type="entry name" value="PH-like_dom_sf"/>
</dbReference>
<name>A0A287CVL4_ICTTR</name>
<dbReference type="Proteomes" id="UP000005215">
    <property type="component" value="Unassembled WGS sequence"/>
</dbReference>
<reference evidence="5" key="2">
    <citation type="submission" date="2025-08" db="UniProtKB">
        <authorList>
            <consortium name="Ensembl"/>
        </authorList>
    </citation>
    <scope>IDENTIFICATION</scope>
</reference>
<dbReference type="Ensembl" id="ENSSTOT00000033210.1">
    <property type="protein sequence ID" value="ENSSTOP00000025314.1"/>
    <property type="gene ID" value="ENSSTOG00000025149.2"/>
</dbReference>
<dbReference type="InterPro" id="IPR037810">
    <property type="entry name" value="PHLDB1/2/3_PH"/>
</dbReference>
<feature type="region of interest" description="Disordered" evidence="3">
    <location>
        <begin position="151"/>
        <end position="177"/>
    </location>
</feature>